<dbReference type="Pfam" id="PF23544">
    <property type="entry name" value="AtuA_ferredoxin"/>
    <property type="match status" value="1"/>
</dbReference>
<dbReference type="PANTHER" id="PTHR47708">
    <property type="match status" value="1"/>
</dbReference>
<dbReference type="KEGG" id="bfz:BAU07_03155"/>
<feature type="domain" description="AtuA-like ferredoxin-fold" evidence="1">
    <location>
        <begin position="3"/>
        <end position="101"/>
    </location>
</feature>
<accession>A0A193G9C4</accession>
<evidence type="ECO:0000313" key="2">
    <source>
        <dbReference type="EMBL" id="ANN76243.1"/>
    </source>
</evidence>
<keyword evidence="3" id="KW-1185">Reference proteome</keyword>
<organism evidence="2 3">
    <name type="scientific">Bordetella flabilis</name>
    <dbReference type="NCBI Taxonomy" id="463014"/>
    <lineage>
        <taxon>Bacteria</taxon>
        <taxon>Pseudomonadati</taxon>
        <taxon>Pseudomonadota</taxon>
        <taxon>Betaproteobacteria</taxon>
        <taxon>Burkholderiales</taxon>
        <taxon>Alcaligenaceae</taxon>
        <taxon>Bordetella</taxon>
    </lineage>
</organism>
<protein>
    <recommendedName>
        <fullName evidence="1">AtuA-like ferredoxin-fold domain-containing protein</fullName>
    </recommendedName>
</protein>
<dbReference type="RefSeq" id="WP_066654029.1">
    <property type="nucleotide sequence ID" value="NZ_CBCSCL010000036.1"/>
</dbReference>
<reference evidence="2 3" key="1">
    <citation type="submission" date="2016-06" db="EMBL/GenBank/DDBJ databases">
        <title>Complete genome sequences of Bordetella bronchialis and Bordetella flabilis.</title>
        <authorList>
            <person name="LiPuma J.J."/>
            <person name="Spilker T."/>
        </authorList>
    </citation>
    <scope>NUCLEOTIDE SEQUENCE [LARGE SCALE GENOMIC DNA]</scope>
    <source>
        <strain evidence="2 3">AU10664</strain>
    </source>
</reference>
<dbReference type="EMBL" id="CP016172">
    <property type="protein sequence ID" value="ANN76243.1"/>
    <property type="molecule type" value="Genomic_DNA"/>
</dbReference>
<sequence>MRVTLRHIAHSRAGDKGNTSNIAVIAYDAAFYPHIKRVLTAQAVKALFGDAVQGEVERYEVDGLGALNFVLHGALGGGVSRNLAIDNYGKALASAVLRVEVEVPDDLAPSLRGPRQGDTVHV</sequence>
<dbReference type="OrthoDB" id="21390at2"/>
<dbReference type="STRING" id="463014.BAU07_03155"/>
<evidence type="ECO:0000259" key="1">
    <source>
        <dbReference type="Pfam" id="PF23544"/>
    </source>
</evidence>
<evidence type="ECO:0000313" key="3">
    <source>
        <dbReference type="Proteomes" id="UP000091926"/>
    </source>
</evidence>
<dbReference type="PANTHER" id="PTHR47708:SF2">
    <property type="entry name" value="SI:CH73-132F6.5"/>
    <property type="match status" value="1"/>
</dbReference>
<gene>
    <name evidence="2" type="ORF">BAU07_03155</name>
</gene>
<dbReference type="AlphaFoldDB" id="A0A193G9C4"/>
<proteinExistence type="predicted"/>
<dbReference type="InterPro" id="IPR056362">
    <property type="entry name" value="AtuA-like_ferredoxin_dom"/>
</dbReference>
<dbReference type="Proteomes" id="UP000091926">
    <property type="component" value="Chromosome"/>
</dbReference>
<name>A0A193G9C4_9BORD</name>